<dbReference type="EMBL" id="CP035913">
    <property type="protein sequence ID" value="QBE66349.1"/>
    <property type="molecule type" value="Genomic_DNA"/>
</dbReference>
<protein>
    <recommendedName>
        <fullName evidence="1">DUF6968 domain-containing protein</fullName>
    </recommendedName>
</protein>
<accession>A0A4P6L466</accession>
<sequence length="107" mass="12256">MGTPIVSRDCQVQAPEGPAFFTRVGVQQPVQKDGKWWECKLSLPGILEDDRVAFGVDEWDALQAGMQLVWIELDHKAKTGWQFSWWNGETTDVDQLLPQWGRELRPC</sequence>
<dbReference type="InterPro" id="IPR054241">
    <property type="entry name" value="DUF6968"/>
</dbReference>
<dbReference type="Pfam" id="PF22302">
    <property type="entry name" value="DUF6968"/>
    <property type="match status" value="1"/>
</dbReference>
<evidence type="ECO:0000313" key="3">
    <source>
        <dbReference type="Proteomes" id="UP000290637"/>
    </source>
</evidence>
<evidence type="ECO:0000259" key="1">
    <source>
        <dbReference type="Pfam" id="PF22302"/>
    </source>
</evidence>
<feature type="domain" description="DUF6968" evidence="1">
    <location>
        <begin position="23"/>
        <end position="88"/>
    </location>
</feature>
<dbReference type="AlphaFoldDB" id="A0A4P6L466"/>
<reference evidence="2 3" key="1">
    <citation type="submission" date="2019-02" db="EMBL/GenBank/DDBJ databases">
        <title>Draft Genome Sequences of Six Type Strains of the Genus Massilia.</title>
        <authorList>
            <person name="Miess H."/>
            <person name="Frediansyhah A."/>
            <person name="Gross H."/>
        </authorList>
    </citation>
    <scope>NUCLEOTIDE SEQUENCE [LARGE SCALE GENOMIC DNA]</scope>
    <source>
        <strain evidence="2 3">DSM 17473</strain>
    </source>
</reference>
<gene>
    <name evidence="2" type="ORF">EWM63_28030</name>
</gene>
<proteinExistence type="predicted"/>
<name>A0A4P6L466_9BURK</name>
<dbReference type="RefSeq" id="WP_130189457.1">
    <property type="nucleotide sequence ID" value="NZ_CP035913.1"/>
</dbReference>
<keyword evidence="3" id="KW-1185">Reference proteome</keyword>
<dbReference type="Proteomes" id="UP000290637">
    <property type="component" value="Chromosome"/>
</dbReference>
<evidence type="ECO:0000313" key="2">
    <source>
        <dbReference type="EMBL" id="QBE66349.1"/>
    </source>
</evidence>
<dbReference type="KEGG" id="plue:EWM63_28030"/>
<organism evidence="2 3">
    <name type="scientific">Pseudoduganella lutea</name>
    <dbReference type="NCBI Taxonomy" id="321985"/>
    <lineage>
        <taxon>Bacteria</taxon>
        <taxon>Pseudomonadati</taxon>
        <taxon>Pseudomonadota</taxon>
        <taxon>Betaproteobacteria</taxon>
        <taxon>Burkholderiales</taxon>
        <taxon>Oxalobacteraceae</taxon>
        <taxon>Telluria group</taxon>
        <taxon>Pseudoduganella</taxon>
    </lineage>
</organism>
<dbReference type="OrthoDB" id="7276171at2"/>